<evidence type="ECO:0000313" key="3">
    <source>
        <dbReference type="WBParaSite" id="PTRK_0001162700.1"/>
    </source>
</evidence>
<reference evidence="3" key="1">
    <citation type="submission" date="2017-02" db="UniProtKB">
        <authorList>
            <consortium name="WormBaseParasite"/>
        </authorList>
    </citation>
    <scope>IDENTIFICATION</scope>
</reference>
<feature type="coiled-coil region" evidence="1">
    <location>
        <begin position="45"/>
        <end position="72"/>
    </location>
</feature>
<dbReference type="AlphaFoldDB" id="A0A0N4ZSZ5"/>
<evidence type="ECO:0000256" key="1">
    <source>
        <dbReference type="SAM" id="Coils"/>
    </source>
</evidence>
<name>A0A0N4ZSZ5_PARTI</name>
<dbReference type="WBParaSite" id="PTRK_0001162700.1">
    <property type="protein sequence ID" value="PTRK_0001162700.1"/>
    <property type="gene ID" value="PTRK_0001162700"/>
</dbReference>
<keyword evidence="1" id="KW-0175">Coiled coil</keyword>
<sequence>MTYHQYFQKPSQISFGNNQQVSREDFIIYDVELKRYIPYFLYAGIEETKRDADKANIGIQELIKDYEEFNKKSNPYPTSNSDTLKQQILRETERLQEKHRKFLFGSDDEDETEDVSQATDVINEDNKCNEIDLIVIDSSNDESEIVEEPEPHNSTNNEVEIVEVQEHCNFTNNKVVDTVPPRKKFNTALKRVHITSQSLNNPAKILKLFKLEGRKISNMRNNSNLNERLHKKKAQVKVLKGISNRLFYEDEIVNFKKNTLGPDVNINDKLLTSKCSERIDKQNIKVESTNKDGPLTRQRRRISEKSHFYYQGSGYILSTYHYGEGDIESGMLTQVVDDDDDNNDTINYFL</sequence>
<keyword evidence="2" id="KW-1185">Reference proteome</keyword>
<accession>A0A0N4ZSZ5</accession>
<evidence type="ECO:0000313" key="2">
    <source>
        <dbReference type="Proteomes" id="UP000038045"/>
    </source>
</evidence>
<protein>
    <submittedName>
        <fullName evidence="3">Uncharacterized protein</fullName>
    </submittedName>
</protein>
<organism evidence="2 3">
    <name type="scientific">Parastrongyloides trichosuri</name>
    <name type="common">Possum-specific nematode worm</name>
    <dbReference type="NCBI Taxonomy" id="131310"/>
    <lineage>
        <taxon>Eukaryota</taxon>
        <taxon>Metazoa</taxon>
        <taxon>Ecdysozoa</taxon>
        <taxon>Nematoda</taxon>
        <taxon>Chromadorea</taxon>
        <taxon>Rhabditida</taxon>
        <taxon>Tylenchina</taxon>
        <taxon>Panagrolaimomorpha</taxon>
        <taxon>Strongyloidoidea</taxon>
        <taxon>Strongyloididae</taxon>
        <taxon>Parastrongyloides</taxon>
    </lineage>
</organism>
<proteinExistence type="predicted"/>
<dbReference type="Proteomes" id="UP000038045">
    <property type="component" value="Unplaced"/>
</dbReference>